<evidence type="ECO:0000313" key="14">
    <source>
        <dbReference type="Proteomes" id="UP000712713"/>
    </source>
</evidence>
<evidence type="ECO:0000256" key="6">
    <source>
        <dbReference type="ARBA" id="ARBA00022643"/>
    </source>
</evidence>
<protein>
    <recommendedName>
        <fullName evidence="11">Dihydroorotate dehydrogenase (quinone)</fullName>
        <ecNumber evidence="11">1.3.5.2</ecNumber>
    </recommendedName>
    <alternativeName>
        <fullName evidence="11">DHOdehase</fullName>
        <shortName evidence="11">DHOD</shortName>
        <shortName evidence="11">DHODase</shortName>
    </alternativeName>
    <alternativeName>
        <fullName evidence="11">Dihydroorotate oxidase</fullName>
    </alternativeName>
</protein>
<keyword evidence="11" id="KW-1003">Cell membrane</keyword>
<dbReference type="SUPFAM" id="SSF51395">
    <property type="entry name" value="FMN-linked oxidoreductases"/>
    <property type="match status" value="1"/>
</dbReference>
<evidence type="ECO:0000256" key="11">
    <source>
        <dbReference type="HAMAP-Rule" id="MF_00225"/>
    </source>
</evidence>
<dbReference type="EMBL" id="DYZF01000172">
    <property type="protein sequence ID" value="HJE51657.1"/>
    <property type="molecule type" value="Genomic_DNA"/>
</dbReference>
<feature type="binding site" evidence="11">
    <location>
        <begin position="68"/>
        <end position="72"/>
    </location>
    <ligand>
        <name>FMN</name>
        <dbReference type="ChEBI" id="CHEBI:58210"/>
    </ligand>
</feature>
<gene>
    <name evidence="11" type="primary">pyrD</name>
    <name evidence="13" type="ORF">K8V15_06730</name>
</gene>
<dbReference type="PROSITE" id="PS00911">
    <property type="entry name" value="DHODEHASE_1"/>
    <property type="match status" value="1"/>
</dbReference>
<dbReference type="Gene3D" id="3.20.20.70">
    <property type="entry name" value="Aldolase class I"/>
    <property type="match status" value="1"/>
</dbReference>
<feature type="binding site" evidence="11">
    <location>
        <begin position="117"/>
        <end position="121"/>
    </location>
    <ligand>
        <name>substrate</name>
    </ligand>
</feature>
<dbReference type="PIRSF" id="PIRSF000164">
    <property type="entry name" value="DHO_oxidase"/>
    <property type="match status" value="1"/>
</dbReference>
<evidence type="ECO:0000256" key="4">
    <source>
        <dbReference type="ARBA" id="ARBA00005359"/>
    </source>
</evidence>
<keyword evidence="7 11" id="KW-0665">Pyrimidine biosynthesis</keyword>
<dbReference type="InterPro" id="IPR001295">
    <property type="entry name" value="Dihydroorotate_DH_CS"/>
</dbReference>
<evidence type="ECO:0000256" key="7">
    <source>
        <dbReference type="ARBA" id="ARBA00022975"/>
    </source>
</evidence>
<feature type="binding site" evidence="11">
    <location>
        <begin position="328"/>
        <end position="329"/>
    </location>
    <ligand>
        <name>FMN</name>
        <dbReference type="ChEBI" id="CHEBI:58210"/>
    </ligand>
</feature>
<evidence type="ECO:0000256" key="5">
    <source>
        <dbReference type="ARBA" id="ARBA00022630"/>
    </source>
</evidence>
<dbReference type="GO" id="GO:0006207">
    <property type="term" value="P:'de novo' pyrimidine nucleobase biosynthetic process"/>
    <property type="evidence" value="ECO:0007669"/>
    <property type="project" value="UniProtKB-UniRule"/>
</dbReference>
<dbReference type="GO" id="GO:0106430">
    <property type="term" value="F:dihydroorotate dehydrogenase (quinone) activity"/>
    <property type="evidence" value="ECO:0007669"/>
    <property type="project" value="UniProtKB-EC"/>
</dbReference>
<feature type="active site" description="Nucleophile" evidence="11">
    <location>
        <position position="188"/>
    </location>
</feature>
<comment type="similarity">
    <text evidence="4 11">Belongs to the dihydroorotate dehydrogenase family. Type 2 subfamily.</text>
</comment>
<proteinExistence type="inferred from homology"/>
<keyword evidence="5 11" id="KW-0285">Flavoprotein</keyword>
<dbReference type="GO" id="GO:0005886">
    <property type="term" value="C:plasma membrane"/>
    <property type="evidence" value="ECO:0007669"/>
    <property type="project" value="UniProtKB-SubCell"/>
</dbReference>
<dbReference type="GO" id="GO:0005737">
    <property type="term" value="C:cytoplasm"/>
    <property type="evidence" value="ECO:0007669"/>
    <property type="project" value="InterPro"/>
</dbReference>
<keyword evidence="8 11" id="KW-0560">Oxidoreductase</keyword>
<dbReference type="InterPro" id="IPR005720">
    <property type="entry name" value="Dihydroorotate_DH_cat"/>
</dbReference>
<sequence length="349" mass="36103">MSTAVRALRSGYHVARAGLFRYGGGDPERVHEAMIHWLAKVPAGARATVCDPVTVAGVRFPNRVGLAAGLDKDGLAAQAWARFGFGHAELGTVTALAQPGNPTPRVFRAVESHGIVNRMGFNNRGAAALAQNLRAKGASRGNNALGIPLGISIGKSKVTELDQATEDYLTSLRLLAPLADYIAINVSSPNTPGLRSLQAASELASLLGALSDEAATLSAAPVPIMVKLAPDLTGEDLRESLAAINDSAASGVIATNTTLGRDGLRGRDLRLADEAGGLSGAPLTAKALAFVEHLASSTQLPVIGVGGIMSPADGARMFDAGAVLVQLYTGFIYEGPALIHGIHETRKQR</sequence>
<comment type="subcellular location">
    <subcellularLocation>
        <location evidence="11">Cell membrane</location>
        <topology evidence="11">Peripheral membrane protein</topology>
    </subcellularLocation>
    <subcellularLocation>
        <location evidence="2">Membrane</location>
    </subcellularLocation>
</comment>
<dbReference type="EC" id="1.3.5.2" evidence="11"/>
<feature type="binding site" evidence="11">
    <location>
        <position position="255"/>
    </location>
    <ligand>
        <name>FMN</name>
        <dbReference type="ChEBI" id="CHEBI:58210"/>
    </ligand>
</feature>
<reference evidence="13" key="1">
    <citation type="journal article" date="2021" name="PeerJ">
        <title>Extensive microbial diversity within the chicken gut microbiome revealed by metagenomics and culture.</title>
        <authorList>
            <person name="Gilroy R."/>
            <person name="Ravi A."/>
            <person name="Getino M."/>
            <person name="Pursley I."/>
            <person name="Horton D.L."/>
            <person name="Alikhan N.F."/>
            <person name="Baker D."/>
            <person name="Gharbi K."/>
            <person name="Hall N."/>
            <person name="Watson M."/>
            <person name="Adriaenssens E.M."/>
            <person name="Foster-Nyarko E."/>
            <person name="Jarju S."/>
            <person name="Secka A."/>
            <person name="Antonio M."/>
            <person name="Oren A."/>
            <person name="Chaudhuri R.R."/>
            <person name="La Ragione R."/>
            <person name="Hildebrand F."/>
            <person name="Pallen M.J."/>
        </authorList>
    </citation>
    <scope>NUCLEOTIDE SEQUENCE</scope>
    <source>
        <strain evidence="13">ChiGjej3B3-7470</strain>
    </source>
</reference>
<dbReference type="InterPro" id="IPR050074">
    <property type="entry name" value="DHO_dehydrogenase"/>
</dbReference>
<keyword evidence="6 11" id="KW-0288">FMN</keyword>
<feature type="binding site" evidence="11">
    <location>
        <begin position="256"/>
        <end position="257"/>
    </location>
    <ligand>
        <name>substrate</name>
    </ligand>
</feature>
<feature type="binding site" evidence="11">
    <location>
        <position position="307"/>
    </location>
    <ligand>
        <name>FMN</name>
        <dbReference type="ChEBI" id="CHEBI:58210"/>
    </ligand>
</feature>
<evidence type="ECO:0000313" key="13">
    <source>
        <dbReference type="EMBL" id="HJE51657.1"/>
    </source>
</evidence>
<dbReference type="AlphaFoldDB" id="A0A921EP62"/>
<evidence type="ECO:0000256" key="2">
    <source>
        <dbReference type="ARBA" id="ARBA00004370"/>
    </source>
</evidence>
<comment type="cofactor">
    <cofactor evidence="11">
        <name>FMN</name>
        <dbReference type="ChEBI" id="CHEBI:58210"/>
    </cofactor>
    <text evidence="11">Binds 1 FMN per subunit.</text>
</comment>
<dbReference type="NCBIfam" id="NF003652">
    <property type="entry name" value="PRK05286.2-5"/>
    <property type="match status" value="1"/>
</dbReference>
<evidence type="ECO:0000256" key="8">
    <source>
        <dbReference type="ARBA" id="ARBA00023002"/>
    </source>
</evidence>
<dbReference type="InterPro" id="IPR005719">
    <property type="entry name" value="Dihydroorotate_DH_2"/>
</dbReference>
<comment type="subunit">
    <text evidence="11">Monomer.</text>
</comment>
<dbReference type="CDD" id="cd04738">
    <property type="entry name" value="DHOD_2_like"/>
    <property type="match status" value="1"/>
</dbReference>
<dbReference type="InterPro" id="IPR013785">
    <property type="entry name" value="Aldolase_TIM"/>
</dbReference>
<feature type="binding site" evidence="11">
    <location>
        <position position="280"/>
    </location>
    <ligand>
        <name>FMN</name>
        <dbReference type="ChEBI" id="CHEBI:58210"/>
    </ligand>
</feature>
<feature type="binding site" evidence="11">
    <location>
        <position position="72"/>
    </location>
    <ligand>
        <name>substrate</name>
    </ligand>
</feature>
<dbReference type="Proteomes" id="UP000712713">
    <property type="component" value="Unassembled WGS sequence"/>
</dbReference>
<organism evidence="13 14">
    <name type="scientific">Tessaracoccus flavescens</name>
    <dbReference type="NCBI Taxonomy" id="399497"/>
    <lineage>
        <taxon>Bacteria</taxon>
        <taxon>Bacillati</taxon>
        <taxon>Actinomycetota</taxon>
        <taxon>Actinomycetes</taxon>
        <taxon>Propionibacteriales</taxon>
        <taxon>Propionibacteriaceae</taxon>
        <taxon>Tessaracoccus</taxon>
    </lineage>
</organism>
<dbReference type="GO" id="GO:0044205">
    <property type="term" value="P:'de novo' UMP biosynthetic process"/>
    <property type="evidence" value="ECO:0007669"/>
    <property type="project" value="UniProtKB-UniRule"/>
</dbReference>
<dbReference type="NCBIfam" id="TIGR01036">
    <property type="entry name" value="pyrD_sub2"/>
    <property type="match status" value="1"/>
</dbReference>
<feature type="binding site" evidence="11">
    <location>
        <position position="227"/>
    </location>
    <ligand>
        <name>FMN</name>
        <dbReference type="ChEBI" id="CHEBI:58210"/>
    </ligand>
</feature>
<feature type="binding site" evidence="11">
    <location>
        <position position="152"/>
    </location>
    <ligand>
        <name>FMN</name>
        <dbReference type="ChEBI" id="CHEBI:58210"/>
    </ligand>
</feature>
<evidence type="ECO:0000256" key="1">
    <source>
        <dbReference type="ARBA" id="ARBA00003125"/>
    </source>
</evidence>
<comment type="function">
    <text evidence="1 11">Catalyzes the conversion of dihydroorotate to orotate with quinone as electron acceptor.</text>
</comment>
<accession>A0A921EP62</accession>
<dbReference type="Pfam" id="PF01180">
    <property type="entry name" value="DHO_dh"/>
    <property type="match status" value="1"/>
</dbReference>
<keyword evidence="9 11" id="KW-0472">Membrane</keyword>
<feature type="binding site" evidence="11">
    <location>
        <position position="92"/>
    </location>
    <ligand>
        <name>FMN</name>
        <dbReference type="ChEBI" id="CHEBI:58210"/>
    </ligand>
</feature>
<comment type="catalytic activity">
    <reaction evidence="10 11">
        <text>(S)-dihydroorotate + a quinone = orotate + a quinol</text>
        <dbReference type="Rhea" id="RHEA:30187"/>
        <dbReference type="ChEBI" id="CHEBI:24646"/>
        <dbReference type="ChEBI" id="CHEBI:30839"/>
        <dbReference type="ChEBI" id="CHEBI:30864"/>
        <dbReference type="ChEBI" id="CHEBI:132124"/>
        <dbReference type="EC" id="1.3.5.2"/>
    </reaction>
</comment>
<evidence type="ECO:0000256" key="9">
    <source>
        <dbReference type="ARBA" id="ARBA00023136"/>
    </source>
</evidence>
<evidence type="ECO:0000256" key="3">
    <source>
        <dbReference type="ARBA" id="ARBA00005161"/>
    </source>
</evidence>
<feature type="binding site" evidence="11">
    <location>
        <position position="190"/>
    </location>
    <ligand>
        <name>substrate</name>
    </ligand>
</feature>
<dbReference type="HAMAP" id="MF_00225">
    <property type="entry name" value="DHO_dh_type2"/>
    <property type="match status" value="1"/>
</dbReference>
<dbReference type="PANTHER" id="PTHR48109:SF4">
    <property type="entry name" value="DIHYDROOROTATE DEHYDROGENASE (QUINONE), MITOCHONDRIAL"/>
    <property type="match status" value="1"/>
</dbReference>
<feature type="binding site" evidence="11">
    <location>
        <position position="185"/>
    </location>
    <ligand>
        <name>FMN</name>
        <dbReference type="ChEBI" id="CHEBI:58210"/>
    </ligand>
</feature>
<comment type="pathway">
    <text evidence="3 11">Pyrimidine metabolism; UMP biosynthesis via de novo pathway; orotate from (S)-dihydroorotate (quinone route): step 1/1.</text>
</comment>
<comment type="caution">
    <text evidence="13">The sequence shown here is derived from an EMBL/GenBank/DDBJ whole genome shotgun (WGS) entry which is preliminary data.</text>
</comment>
<name>A0A921EP62_9ACTN</name>
<dbReference type="PANTHER" id="PTHR48109">
    <property type="entry name" value="DIHYDROOROTATE DEHYDROGENASE (QUINONE), MITOCHONDRIAL-RELATED"/>
    <property type="match status" value="1"/>
</dbReference>
<reference evidence="13" key="2">
    <citation type="submission" date="2021-09" db="EMBL/GenBank/DDBJ databases">
        <authorList>
            <person name="Gilroy R."/>
        </authorList>
    </citation>
    <scope>NUCLEOTIDE SEQUENCE</scope>
    <source>
        <strain evidence="13">ChiGjej3B3-7470</strain>
    </source>
</reference>
<evidence type="ECO:0000256" key="10">
    <source>
        <dbReference type="ARBA" id="ARBA00048639"/>
    </source>
</evidence>
<dbReference type="InterPro" id="IPR012135">
    <property type="entry name" value="Dihydroorotate_DH_1_2"/>
</dbReference>
<evidence type="ECO:0000259" key="12">
    <source>
        <dbReference type="Pfam" id="PF01180"/>
    </source>
</evidence>
<feature type="domain" description="Dihydroorotate dehydrogenase catalytic" evidence="12">
    <location>
        <begin position="53"/>
        <end position="344"/>
    </location>
</feature>
<feature type="binding site" evidence="11">
    <location>
        <position position="185"/>
    </location>
    <ligand>
        <name>substrate</name>
    </ligand>
</feature>